<gene>
    <name evidence="1" type="ORF">RT717_03670</name>
</gene>
<dbReference type="Proteomes" id="UP001302349">
    <property type="component" value="Chromosome"/>
</dbReference>
<evidence type="ECO:0008006" key="3">
    <source>
        <dbReference type="Google" id="ProtNLM"/>
    </source>
</evidence>
<reference evidence="1 2" key="1">
    <citation type="journal article" date="2023" name="Microbiol. Resour. Announc.">
        <title>Complete Genome Sequence of Imperialibacter roseus strain P4T.</title>
        <authorList>
            <person name="Tizabi D.R."/>
            <person name="Bachvaroff T."/>
            <person name="Hill R.T."/>
        </authorList>
    </citation>
    <scope>NUCLEOTIDE SEQUENCE [LARGE SCALE GENOMIC DNA]</scope>
    <source>
        <strain evidence="1 2">P4T</strain>
    </source>
</reference>
<organism evidence="1 2">
    <name type="scientific">Imperialibacter roseus</name>
    <dbReference type="NCBI Taxonomy" id="1324217"/>
    <lineage>
        <taxon>Bacteria</taxon>
        <taxon>Pseudomonadati</taxon>
        <taxon>Bacteroidota</taxon>
        <taxon>Cytophagia</taxon>
        <taxon>Cytophagales</taxon>
        <taxon>Flammeovirgaceae</taxon>
        <taxon>Imperialibacter</taxon>
    </lineage>
</organism>
<sequence length="133" mass="15670">MRVCPVCGAVVKGRSDKVYCSIECRTVKQYERRMDNEQFFIQVDKQLKINRKILKKYNVSGLTTIRREILHNEGFNPHLFTHFWKNPKGDAYLFCYDIGFLGITHNGKEKYLLITWQDYMGEKLALKPSKTDT</sequence>
<keyword evidence="2" id="KW-1185">Reference proteome</keyword>
<evidence type="ECO:0000313" key="1">
    <source>
        <dbReference type="EMBL" id="WOK07721.1"/>
    </source>
</evidence>
<accession>A0ABZ0ISZ4</accession>
<evidence type="ECO:0000313" key="2">
    <source>
        <dbReference type="Proteomes" id="UP001302349"/>
    </source>
</evidence>
<dbReference type="RefSeq" id="WP_317490383.1">
    <property type="nucleotide sequence ID" value="NZ_CP136051.1"/>
</dbReference>
<protein>
    <recommendedName>
        <fullName evidence="3">DUF2116 family Zn-ribbon domain-containing protein</fullName>
    </recommendedName>
</protein>
<name>A0ABZ0ISZ4_9BACT</name>
<dbReference type="EMBL" id="CP136051">
    <property type="protein sequence ID" value="WOK07721.1"/>
    <property type="molecule type" value="Genomic_DNA"/>
</dbReference>
<proteinExistence type="predicted"/>